<proteinExistence type="predicted"/>
<keyword evidence="1" id="KW-0732">Signal</keyword>
<evidence type="ECO:0008006" key="4">
    <source>
        <dbReference type="Google" id="ProtNLM"/>
    </source>
</evidence>
<protein>
    <recommendedName>
        <fullName evidence="4">DUF1311 domain-containing protein</fullName>
    </recommendedName>
</protein>
<dbReference type="EMBL" id="CP089047">
    <property type="protein sequence ID" value="UYF77420.1"/>
    <property type="molecule type" value="Genomic_DNA"/>
</dbReference>
<feature type="signal peptide" evidence="1">
    <location>
        <begin position="1"/>
        <end position="20"/>
    </location>
</feature>
<gene>
    <name evidence="2" type="ORF">LSO58_18465</name>
</gene>
<reference evidence="2" key="1">
    <citation type="journal article" date="2022" name="J Glob Antimicrob Resist">
        <title>Comparative analysis of IMP-4- and OXA-58-containing plasmids of three carbapenemase-producing Acinetobacter ursingii strains in the Netherlands.</title>
        <authorList>
            <person name="Hendrickx A.P.A."/>
            <person name="Schade R.P."/>
            <person name="Landman F."/>
            <person name="Bosch T."/>
            <person name="Schouls L.M."/>
            <person name="van Dijk K."/>
        </authorList>
    </citation>
    <scope>NUCLEOTIDE SEQUENCE</scope>
    <source>
        <strain evidence="2">RIVM_C010761</strain>
    </source>
</reference>
<name>A0AA46PQT9_9GAMM</name>
<organism evidence="2 3">
    <name type="scientific">Acinetobacter ursingii</name>
    <dbReference type="NCBI Taxonomy" id="108980"/>
    <lineage>
        <taxon>Bacteria</taxon>
        <taxon>Pseudomonadati</taxon>
        <taxon>Pseudomonadota</taxon>
        <taxon>Gammaproteobacteria</taxon>
        <taxon>Moraxellales</taxon>
        <taxon>Moraxellaceae</taxon>
        <taxon>Acinetobacter</taxon>
    </lineage>
</organism>
<feature type="chain" id="PRO_5041213860" description="DUF1311 domain-containing protein" evidence="1">
    <location>
        <begin position="21"/>
        <end position="132"/>
    </location>
</feature>
<accession>A0AA46PQT9</accession>
<geneLocation type="plasmid" evidence="2 3">
    <name>pRIVM_C010761_3</name>
</geneLocation>
<evidence type="ECO:0000256" key="1">
    <source>
        <dbReference type="SAM" id="SignalP"/>
    </source>
</evidence>
<dbReference type="RefSeq" id="WP_151711438.1">
    <property type="nucleotide sequence ID" value="NZ_CP089047.1"/>
</dbReference>
<evidence type="ECO:0000313" key="2">
    <source>
        <dbReference type="EMBL" id="UYF77420.1"/>
    </source>
</evidence>
<keyword evidence="2" id="KW-0614">Plasmid</keyword>
<dbReference type="Proteomes" id="UP001164081">
    <property type="component" value="Plasmid pRIVM_C010761_3"/>
</dbReference>
<dbReference type="AlphaFoldDB" id="A0AA46PQT9"/>
<sequence length="132" mass="14114">MKIQTVLFSALLSVSTLTLANNKFETEFSNIQEIKYNCADSSYGDAIQCYAGIEKKLNALADTIKASNPAKSKDAAWNNSMSAVNSVYQICNKINAINSPMGGADALTAGAACKVDLIALKPYKAAKLLEQK</sequence>
<evidence type="ECO:0000313" key="3">
    <source>
        <dbReference type="Proteomes" id="UP001164081"/>
    </source>
</evidence>